<gene>
    <name evidence="2" type="ORF">Ana3638_20680</name>
</gene>
<dbReference type="Gene3D" id="3.20.20.150">
    <property type="entry name" value="Divalent-metal-dependent TIM barrel enzymes"/>
    <property type="match status" value="1"/>
</dbReference>
<protein>
    <submittedName>
        <fullName evidence="2">TIM barrel protein</fullName>
    </submittedName>
</protein>
<dbReference type="Proteomes" id="UP000464314">
    <property type="component" value="Chromosome"/>
</dbReference>
<dbReference type="EMBL" id="CP048000">
    <property type="protein sequence ID" value="QHQ62896.1"/>
    <property type="molecule type" value="Genomic_DNA"/>
</dbReference>
<evidence type="ECO:0000313" key="3">
    <source>
        <dbReference type="Proteomes" id="UP000464314"/>
    </source>
</evidence>
<dbReference type="PANTHER" id="PTHR12110:SF41">
    <property type="entry name" value="INOSOSE DEHYDRATASE"/>
    <property type="match status" value="1"/>
</dbReference>
<proteinExistence type="predicted"/>
<organism evidence="2 3">
    <name type="scientific">Anaerocolumna sedimenticola</name>
    <dbReference type="NCBI Taxonomy" id="2696063"/>
    <lineage>
        <taxon>Bacteria</taxon>
        <taxon>Bacillati</taxon>
        <taxon>Bacillota</taxon>
        <taxon>Clostridia</taxon>
        <taxon>Lachnospirales</taxon>
        <taxon>Lachnospiraceae</taxon>
        <taxon>Anaerocolumna</taxon>
    </lineage>
</organism>
<dbReference type="AlphaFoldDB" id="A0A6P1TT51"/>
<accession>A0A6P1TT51</accession>
<dbReference type="PANTHER" id="PTHR12110">
    <property type="entry name" value="HYDROXYPYRUVATE ISOMERASE"/>
    <property type="match status" value="1"/>
</dbReference>
<reference evidence="2 3" key="1">
    <citation type="submission" date="2020-01" db="EMBL/GenBank/DDBJ databases">
        <title>Genome analysis of Anaerocolumna sp. CBA3638.</title>
        <authorList>
            <person name="Kim J."/>
            <person name="Roh S.W."/>
        </authorList>
    </citation>
    <scope>NUCLEOTIDE SEQUENCE [LARGE SCALE GENOMIC DNA]</scope>
    <source>
        <strain evidence="2 3">CBA3638</strain>
    </source>
</reference>
<dbReference type="InterPro" id="IPR050312">
    <property type="entry name" value="IolE/XylAMocC-like"/>
</dbReference>
<evidence type="ECO:0000259" key="1">
    <source>
        <dbReference type="Pfam" id="PF01261"/>
    </source>
</evidence>
<dbReference type="Pfam" id="PF01261">
    <property type="entry name" value="AP_endonuc_2"/>
    <property type="match status" value="1"/>
</dbReference>
<dbReference type="SUPFAM" id="SSF51658">
    <property type="entry name" value="Xylose isomerase-like"/>
    <property type="match status" value="1"/>
</dbReference>
<dbReference type="KEGG" id="anr:Ana3638_20680"/>
<dbReference type="InterPro" id="IPR036237">
    <property type="entry name" value="Xyl_isomerase-like_sf"/>
</dbReference>
<name>A0A6P1TT51_9FIRM</name>
<evidence type="ECO:0000313" key="2">
    <source>
        <dbReference type="EMBL" id="QHQ62896.1"/>
    </source>
</evidence>
<keyword evidence="3" id="KW-1185">Reference proteome</keyword>
<feature type="domain" description="Xylose isomerase-like TIM barrel" evidence="1">
    <location>
        <begin position="23"/>
        <end position="244"/>
    </location>
</feature>
<dbReference type="InterPro" id="IPR013022">
    <property type="entry name" value="Xyl_isomerase-like_TIM-brl"/>
</dbReference>
<sequence>MLENTIITGFADEIHTDIKVQVKQLQELGIKYIEFRSANGKNVADYSLEEGKELKKYLSENNIRISAIGSPIGKIMITDDFEPHFEVYKKVVEIAKLFETPYIRMFSFYIPKGEDPEIYYDEVLNRTKRMIDYAKIHNIILLHENEKDIYGDIAPRCFKLLKTFYCDNFKCTFDFANFVQCRQETLKAYELLKPYIEYIHIKDAVLETGEVVPAGEGDGNVQEILKELDKSGYNGYLSLEPHLAEFAALKSLEKNSKQRTLTDGEVAFQIAYKALQKILSEN</sequence>
<dbReference type="RefSeq" id="WP_161839718.1">
    <property type="nucleotide sequence ID" value="NZ_CP048000.1"/>
</dbReference>